<dbReference type="Pfam" id="PF00072">
    <property type="entry name" value="Response_reg"/>
    <property type="match status" value="1"/>
</dbReference>
<reference evidence="8" key="1">
    <citation type="submission" date="2023-05" db="EMBL/GenBank/DDBJ databases">
        <authorList>
            <person name="Zhang X."/>
        </authorList>
    </citation>
    <scope>NUCLEOTIDE SEQUENCE</scope>
    <source>
        <strain evidence="8">YF14B1</strain>
    </source>
</reference>
<evidence type="ECO:0000256" key="2">
    <source>
        <dbReference type="ARBA" id="ARBA00023012"/>
    </source>
</evidence>
<evidence type="ECO:0000259" key="7">
    <source>
        <dbReference type="PROSITE" id="PS51755"/>
    </source>
</evidence>
<dbReference type="Gene3D" id="1.10.10.10">
    <property type="entry name" value="Winged helix-like DNA-binding domain superfamily/Winged helix DNA-binding domain"/>
    <property type="match status" value="1"/>
</dbReference>
<feature type="domain" description="OmpR/PhoB-type" evidence="7">
    <location>
        <begin position="130"/>
        <end position="227"/>
    </location>
</feature>
<dbReference type="InterPro" id="IPR011006">
    <property type="entry name" value="CheY-like_superfamily"/>
</dbReference>
<dbReference type="PANTHER" id="PTHR48111">
    <property type="entry name" value="REGULATOR OF RPOS"/>
    <property type="match status" value="1"/>
</dbReference>
<dbReference type="CDD" id="cd17574">
    <property type="entry name" value="REC_OmpR"/>
    <property type="match status" value="1"/>
</dbReference>
<feature type="DNA-binding region" description="OmpR/PhoB-type" evidence="5">
    <location>
        <begin position="130"/>
        <end position="227"/>
    </location>
</feature>
<dbReference type="GO" id="GO:0006355">
    <property type="term" value="P:regulation of DNA-templated transcription"/>
    <property type="evidence" value="ECO:0007669"/>
    <property type="project" value="InterPro"/>
</dbReference>
<name>A0AAE3QUC7_9BACT</name>
<feature type="modified residue" description="4-aspartylphosphate" evidence="4">
    <location>
        <position position="54"/>
    </location>
</feature>
<dbReference type="InterPro" id="IPR039420">
    <property type="entry name" value="WalR-like"/>
</dbReference>
<dbReference type="AlphaFoldDB" id="A0AAE3QUC7"/>
<proteinExistence type="predicted"/>
<dbReference type="Gene3D" id="3.40.50.2300">
    <property type="match status" value="1"/>
</dbReference>
<protein>
    <submittedName>
        <fullName evidence="8">Response regulator transcription factor</fullName>
    </submittedName>
</protein>
<dbReference type="GO" id="GO:0000156">
    <property type="term" value="F:phosphorelay response regulator activity"/>
    <property type="evidence" value="ECO:0007669"/>
    <property type="project" value="TreeGrafter"/>
</dbReference>
<evidence type="ECO:0000256" key="5">
    <source>
        <dbReference type="PROSITE-ProRule" id="PRU01091"/>
    </source>
</evidence>
<dbReference type="RefSeq" id="WP_313982374.1">
    <property type="nucleotide sequence ID" value="NZ_JASJOS010000009.1"/>
</dbReference>
<dbReference type="GO" id="GO:0005829">
    <property type="term" value="C:cytosol"/>
    <property type="evidence" value="ECO:0007669"/>
    <property type="project" value="TreeGrafter"/>
</dbReference>
<accession>A0AAE3QUC7</accession>
<dbReference type="EMBL" id="JASJOS010000009">
    <property type="protein sequence ID" value="MDJ1482949.1"/>
    <property type="molecule type" value="Genomic_DNA"/>
</dbReference>
<sequence length="229" mass="26652">MQKTKVLYVEDEPFLGKIVKESLESRSFDVCMVADGQLVSRLFEEYKPDICVLDIMLPNKDGYEVATSIRQKNAQIPILFLTAKTQTEDLLKGFQAGGNDYIKKPFSMEELIVRMQNLLQITYRKSQVSSQTISIGRYEFNPQRYELKLGDKLRKLSYRETELLSILAENQNFTVNRKDILLRVWDDDSFFNSRNLDVYITKLRDYLKEDTSVQIITIKGVGYNFLVGR</sequence>
<dbReference type="SUPFAM" id="SSF52172">
    <property type="entry name" value="CheY-like"/>
    <property type="match status" value="1"/>
</dbReference>
<organism evidence="8 9">
    <name type="scientific">Xanthocytophaga flava</name>
    <dbReference type="NCBI Taxonomy" id="3048013"/>
    <lineage>
        <taxon>Bacteria</taxon>
        <taxon>Pseudomonadati</taxon>
        <taxon>Bacteroidota</taxon>
        <taxon>Cytophagia</taxon>
        <taxon>Cytophagales</taxon>
        <taxon>Rhodocytophagaceae</taxon>
        <taxon>Xanthocytophaga</taxon>
    </lineage>
</organism>
<dbReference type="GO" id="GO:0000976">
    <property type="term" value="F:transcription cis-regulatory region binding"/>
    <property type="evidence" value="ECO:0007669"/>
    <property type="project" value="TreeGrafter"/>
</dbReference>
<dbReference type="PANTHER" id="PTHR48111:SF40">
    <property type="entry name" value="PHOSPHATE REGULON TRANSCRIPTIONAL REGULATORY PROTEIN PHOB"/>
    <property type="match status" value="1"/>
</dbReference>
<dbReference type="InterPro" id="IPR036388">
    <property type="entry name" value="WH-like_DNA-bd_sf"/>
</dbReference>
<evidence type="ECO:0000313" key="8">
    <source>
        <dbReference type="EMBL" id="MDJ1482949.1"/>
    </source>
</evidence>
<feature type="domain" description="Response regulatory" evidence="6">
    <location>
        <begin position="5"/>
        <end position="119"/>
    </location>
</feature>
<dbReference type="InterPro" id="IPR001867">
    <property type="entry name" value="OmpR/PhoB-type_DNA-bd"/>
</dbReference>
<dbReference type="GO" id="GO:0032993">
    <property type="term" value="C:protein-DNA complex"/>
    <property type="evidence" value="ECO:0007669"/>
    <property type="project" value="TreeGrafter"/>
</dbReference>
<evidence type="ECO:0000256" key="3">
    <source>
        <dbReference type="ARBA" id="ARBA00023125"/>
    </source>
</evidence>
<keyword evidence="2" id="KW-0902">Two-component regulatory system</keyword>
<evidence type="ECO:0000259" key="6">
    <source>
        <dbReference type="PROSITE" id="PS50110"/>
    </source>
</evidence>
<dbReference type="CDD" id="cd00383">
    <property type="entry name" value="trans_reg_C"/>
    <property type="match status" value="1"/>
</dbReference>
<dbReference type="PROSITE" id="PS51755">
    <property type="entry name" value="OMPR_PHOB"/>
    <property type="match status" value="1"/>
</dbReference>
<dbReference type="Gene3D" id="6.10.250.690">
    <property type="match status" value="1"/>
</dbReference>
<keyword evidence="1 4" id="KW-0597">Phosphoprotein</keyword>
<evidence type="ECO:0000256" key="1">
    <source>
        <dbReference type="ARBA" id="ARBA00022553"/>
    </source>
</evidence>
<gene>
    <name evidence="8" type="ORF">QNI16_20775</name>
</gene>
<evidence type="ECO:0000256" key="4">
    <source>
        <dbReference type="PROSITE-ProRule" id="PRU00169"/>
    </source>
</evidence>
<dbReference type="Pfam" id="PF00486">
    <property type="entry name" value="Trans_reg_C"/>
    <property type="match status" value="1"/>
</dbReference>
<dbReference type="SMART" id="SM00448">
    <property type="entry name" value="REC"/>
    <property type="match status" value="1"/>
</dbReference>
<dbReference type="SMART" id="SM00862">
    <property type="entry name" value="Trans_reg_C"/>
    <property type="match status" value="1"/>
</dbReference>
<dbReference type="PROSITE" id="PS50110">
    <property type="entry name" value="RESPONSE_REGULATORY"/>
    <property type="match status" value="1"/>
</dbReference>
<evidence type="ECO:0000313" key="9">
    <source>
        <dbReference type="Proteomes" id="UP001241110"/>
    </source>
</evidence>
<dbReference type="InterPro" id="IPR001789">
    <property type="entry name" value="Sig_transdc_resp-reg_receiver"/>
</dbReference>
<keyword evidence="3 5" id="KW-0238">DNA-binding</keyword>
<dbReference type="Proteomes" id="UP001241110">
    <property type="component" value="Unassembled WGS sequence"/>
</dbReference>
<comment type="caution">
    <text evidence="8">The sequence shown here is derived from an EMBL/GenBank/DDBJ whole genome shotgun (WGS) entry which is preliminary data.</text>
</comment>